<dbReference type="SMART" id="SM01192">
    <property type="entry name" value="Enolase_C"/>
    <property type="match status" value="1"/>
</dbReference>
<feature type="binding site" evidence="9">
    <location>
        <position position="337"/>
    </location>
    <ligand>
        <name>(2R)-2-phosphoglycerate</name>
        <dbReference type="ChEBI" id="CHEBI:58289"/>
    </ligand>
</feature>
<dbReference type="PANTHER" id="PTHR11902">
    <property type="entry name" value="ENOLASE"/>
    <property type="match status" value="1"/>
</dbReference>
<evidence type="ECO:0000256" key="3">
    <source>
        <dbReference type="ARBA" id="ARBA00012058"/>
    </source>
</evidence>
<dbReference type="InterPro" id="IPR029017">
    <property type="entry name" value="Enolase-like_N"/>
</dbReference>
<feature type="domain" description="Enolase C-terminal TIM barrel" evidence="12">
    <location>
        <begin position="138"/>
        <end position="417"/>
    </location>
</feature>
<keyword evidence="7 9" id="KW-0324">Glycolysis</keyword>
<dbReference type="InterPro" id="IPR020810">
    <property type="entry name" value="Enolase_C"/>
</dbReference>
<evidence type="ECO:0000256" key="9">
    <source>
        <dbReference type="HAMAP-Rule" id="MF_00318"/>
    </source>
</evidence>
<keyword evidence="8 9" id="KW-0456">Lyase</keyword>
<evidence type="ECO:0000256" key="2">
    <source>
        <dbReference type="ARBA" id="ARBA00009604"/>
    </source>
</evidence>
<comment type="similarity">
    <text evidence="2 9">Belongs to the enolase family.</text>
</comment>
<evidence type="ECO:0000256" key="8">
    <source>
        <dbReference type="ARBA" id="ARBA00023239"/>
    </source>
</evidence>
<dbReference type="GO" id="GO:0005576">
    <property type="term" value="C:extracellular region"/>
    <property type="evidence" value="ECO:0007669"/>
    <property type="project" value="UniProtKB-SubCell"/>
</dbReference>
<keyword evidence="9" id="KW-0963">Cytoplasm</keyword>
<feature type="active site" description="Proton acceptor" evidence="9 10">
    <location>
        <position position="337"/>
    </location>
</feature>
<dbReference type="SFLD" id="SFLDG00178">
    <property type="entry name" value="enolase"/>
    <property type="match status" value="1"/>
</dbReference>
<evidence type="ECO:0000256" key="1">
    <source>
        <dbReference type="ARBA" id="ARBA00005031"/>
    </source>
</evidence>
<dbReference type="Pfam" id="PF03952">
    <property type="entry name" value="Enolase_N"/>
    <property type="match status" value="1"/>
</dbReference>
<evidence type="ECO:0000313" key="15">
    <source>
        <dbReference type="Proteomes" id="UP000284057"/>
    </source>
</evidence>
<feature type="binding site" evidence="9">
    <location>
        <position position="162"/>
    </location>
    <ligand>
        <name>(2R)-2-phosphoglycerate</name>
        <dbReference type="ChEBI" id="CHEBI:58289"/>
    </ligand>
</feature>
<sequence>MTRVEQVVAWEALDSRARPTVACRVSLTDGSSARALVPSGASTGSYEAFELRDGDERYDGMGVRRAVEHVNTTLADAVRGLDTAEPDAVDRVLEELDGGHRFERLGGNAVLAVSVAASRAAAAAAGVPLACWLHGPGALPLPMPMVNIISGGAHAGRAIDVQDFLVIPVGAASFAQALEWCARVRDAARRLALAGGHAAAVLVADEGGLGVPLGGNGDALDLLTRAIDAAGLTPGTEVAVAIDVAANQLWTGAGYELAAEDRTLSAAELIDEIAGWVAHHAVVSVEDVLREDDWAGWAAATRRLAGVQVIGDDLFATDPSRLAEGVRRGAANAVLVKVNQNGTLRGARGVLQAAQRAGWATVVSARSGDTEDDWLADLAVGWNAGQIKVGSVHRSERCAKWNRLLELEATEDTVFSNPWREAPR</sequence>
<dbReference type="EMBL" id="QUAL01000184">
    <property type="protein sequence ID" value="RIQ18983.1"/>
    <property type="molecule type" value="Genomic_DNA"/>
</dbReference>
<feature type="binding site" evidence="9">
    <location>
        <position position="388"/>
    </location>
    <ligand>
        <name>(2R)-2-phosphoglycerate</name>
        <dbReference type="ChEBI" id="CHEBI:58289"/>
    </ligand>
</feature>
<comment type="function">
    <text evidence="9">Catalyzes the reversible conversion of 2-phosphoglycerate (2-PG) into phosphoenolpyruvate (PEP). It is essential for the degradation of carbohydrates via glycolysis.</text>
</comment>
<evidence type="ECO:0000259" key="12">
    <source>
        <dbReference type="SMART" id="SM01192"/>
    </source>
</evidence>
<dbReference type="Gene3D" id="3.20.20.120">
    <property type="entry name" value="Enolase-like C-terminal domain"/>
    <property type="match status" value="1"/>
</dbReference>
<comment type="pathway">
    <text evidence="1 9">Carbohydrate degradation; glycolysis; pyruvate from D-glyceraldehyde 3-phosphate: step 4/5.</text>
</comment>
<comment type="cofactor">
    <cofactor evidence="9">
        <name>Mg(2+)</name>
        <dbReference type="ChEBI" id="CHEBI:18420"/>
    </cofactor>
    <text evidence="9">Binds a second Mg(2+) ion via substrate during catalysis.</text>
</comment>
<evidence type="ECO:0000313" key="14">
    <source>
        <dbReference type="EMBL" id="RIQ18983.1"/>
    </source>
</evidence>
<proteinExistence type="inferred from homology"/>
<comment type="cofactor">
    <cofactor evidence="11">
        <name>Mg(2+)</name>
        <dbReference type="ChEBI" id="CHEBI:18420"/>
    </cofactor>
    <text evidence="11">Mg(2+) is required for catalysis and for stabilizing the dimer.</text>
</comment>
<dbReference type="SUPFAM" id="SSF51604">
    <property type="entry name" value="Enolase C-terminal domain-like"/>
    <property type="match status" value="1"/>
</dbReference>
<keyword evidence="14" id="KW-0670">Pyruvate</keyword>
<gene>
    <name evidence="9" type="primary">eno</name>
    <name evidence="14" type="ORF">DY240_20150</name>
</gene>
<keyword evidence="5 9" id="KW-0964">Secreted</keyword>
<reference evidence="14 15" key="1">
    <citation type="submission" date="2018-09" db="EMBL/GenBank/DDBJ databases">
        <title>Isolation, diversity and antifungal activity of actinobacteria from wheat.</title>
        <authorList>
            <person name="Han C."/>
        </authorList>
    </citation>
    <scope>NUCLEOTIDE SEQUENCE [LARGE SCALE GENOMIC DNA]</scope>
    <source>
        <strain evidence="14 15">NEAU-YY265</strain>
    </source>
</reference>
<keyword evidence="9 11" id="KW-0479">Metal-binding</keyword>
<evidence type="ECO:0000256" key="11">
    <source>
        <dbReference type="PIRSR" id="PIRSR001400-3"/>
    </source>
</evidence>
<evidence type="ECO:0000256" key="5">
    <source>
        <dbReference type="ARBA" id="ARBA00022525"/>
    </source>
</evidence>
<dbReference type="EC" id="4.2.1.11" evidence="3 9"/>
<keyword evidence="6 9" id="KW-0460">Magnesium</keyword>
<dbReference type="SMART" id="SM01193">
    <property type="entry name" value="Enolase_N"/>
    <property type="match status" value="1"/>
</dbReference>
<dbReference type="Proteomes" id="UP000284057">
    <property type="component" value="Unassembled WGS sequence"/>
</dbReference>
<feature type="binding site" evidence="9 11">
    <location>
        <position position="243"/>
    </location>
    <ligand>
        <name>Mg(2+)</name>
        <dbReference type="ChEBI" id="CHEBI:18420"/>
    </ligand>
</feature>
<dbReference type="RefSeq" id="WP_119661641.1">
    <property type="nucleotide sequence ID" value="NZ_QUAL01000184.1"/>
</dbReference>
<dbReference type="GO" id="GO:0000015">
    <property type="term" value="C:phosphopyruvate hydratase complex"/>
    <property type="evidence" value="ECO:0007669"/>
    <property type="project" value="InterPro"/>
</dbReference>
<dbReference type="OrthoDB" id="4577602at2"/>
<feature type="binding site" evidence="9">
    <location>
        <position position="367"/>
    </location>
    <ligand>
        <name>(2R)-2-phosphoglycerate</name>
        <dbReference type="ChEBI" id="CHEBI:58289"/>
    </ligand>
</feature>
<comment type="subcellular location">
    <subcellularLocation>
        <location evidence="9">Cytoplasm</location>
    </subcellularLocation>
    <subcellularLocation>
        <location evidence="9">Secreted</location>
    </subcellularLocation>
    <subcellularLocation>
        <location evidence="9">Cell surface</location>
    </subcellularLocation>
    <text evidence="9">Fractions of enolase are present in both the cytoplasm and on the cell surface.</text>
</comment>
<protein>
    <recommendedName>
        <fullName evidence="4 9">Enolase</fullName>
        <ecNumber evidence="3 9">4.2.1.11</ecNumber>
    </recommendedName>
    <alternativeName>
        <fullName evidence="9">2-phospho-D-glycerate hydro-lyase</fullName>
    </alternativeName>
    <alternativeName>
        <fullName evidence="9">2-phosphoglycerate dehydratase</fullName>
    </alternativeName>
</protein>
<comment type="caution">
    <text evidence="14">The sequence shown here is derived from an EMBL/GenBank/DDBJ whole genome shotgun (WGS) entry which is preliminary data.</text>
</comment>
<dbReference type="HAMAP" id="MF_00318">
    <property type="entry name" value="Enolase"/>
    <property type="match status" value="1"/>
</dbReference>
<name>A0A418KLZ7_9ACTN</name>
<evidence type="ECO:0000256" key="7">
    <source>
        <dbReference type="ARBA" id="ARBA00023152"/>
    </source>
</evidence>
<feature type="binding site" evidence="9 11">
    <location>
        <position position="312"/>
    </location>
    <ligand>
        <name>Mg(2+)</name>
        <dbReference type="ChEBI" id="CHEBI:18420"/>
    </ligand>
</feature>
<dbReference type="PRINTS" id="PR00148">
    <property type="entry name" value="ENOLASE"/>
</dbReference>
<dbReference type="Pfam" id="PF00113">
    <property type="entry name" value="Enolase_C"/>
    <property type="match status" value="1"/>
</dbReference>
<comment type="catalytic activity">
    <reaction evidence="9">
        <text>(2R)-2-phosphoglycerate = phosphoenolpyruvate + H2O</text>
        <dbReference type="Rhea" id="RHEA:10164"/>
        <dbReference type="ChEBI" id="CHEBI:15377"/>
        <dbReference type="ChEBI" id="CHEBI:58289"/>
        <dbReference type="ChEBI" id="CHEBI:58702"/>
        <dbReference type="EC" id="4.2.1.11"/>
    </reaction>
</comment>
<dbReference type="InterPro" id="IPR036849">
    <property type="entry name" value="Enolase-like_C_sf"/>
</dbReference>
<dbReference type="UniPathway" id="UPA00109">
    <property type="reaction ID" value="UER00187"/>
</dbReference>
<dbReference type="SUPFAM" id="SSF54826">
    <property type="entry name" value="Enolase N-terminal domain-like"/>
    <property type="match status" value="1"/>
</dbReference>
<dbReference type="GO" id="GO:0000287">
    <property type="term" value="F:magnesium ion binding"/>
    <property type="evidence" value="ECO:0007669"/>
    <property type="project" value="UniProtKB-UniRule"/>
</dbReference>
<dbReference type="AlphaFoldDB" id="A0A418KLZ7"/>
<evidence type="ECO:0000256" key="10">
    <source>
        <dbReference type="PIRSR" id="PIRSR001400-1"/>
    </source>
</evidence>
<dbReference type="GO" id="GO:0006096">
    <property type="term" value="P:glycolytic process"/>
    <property type="evidence" value="ECO:0007669"/>
    <property type="project" value="UniProtKB-UniRule"/>
</dbReference>
<evidence type="ECO:0000256" key="4">
    <source>
        <dbReference type="ARBA" id="ARBA00017068"/>
    </source>
</evidence>
<dbReference type="GO" id="GO:0009986">
    <property type="term" value="C:cell surface"/>
    <property type="evidence" value="ECO:0007669"/>
    <property type="project" value="UniProtKB-SubCell"/>
</dbReference>
<keyword evidence="15" id="KW-1185">Reference proteome</keyword>
<organism evidence="14 15">
    <name type="scientific">Jiangella rhizosphaerae</name>
    <dbReference type="NCBI Taxonomy" id="2293569"/>
    <lineage>
        <taxon>Bacteria</taxon>
        <taxon>Bacillati</taxon>
        <taxon>Actinomycetota</taxon>
        <taxon>Actinomycetes</taxon>
        <taxon>Jiangellales</taxon>
        <taxon>Jiangellaceae</taxon>
        <taxon>Jiangella</taxon>
    </lineage>
</organism>
<dbReference type="SFLD" id="SFLDS00001">
    <property type="entry name" value="Enolase"/>
    <property type="match status" value="1"/>
</dbReference>
<dbReference type="PIRSF" id="PIRSF001400">
    <property type="entry name" value="Enolase"/>
    <property type="match status" value="1"/>
</dbReference>
<feature type="binding site" evidence="9 11">
    <location>
        <position position="286"/>
    </location>
    <ligand>
        <name>Mg(2+)</name>
        <dbReference type="ChEBI" id="CHEBI:18420"/>
    </ligand>
</feature>
<feature type="binding site" evidence="9">
    <location>
        <position position="366"/>
    </location>
    <ligand>
        <name>(2R)-2-phosphoglycerate</name>
        <dbReference type="ChEBI" id="CHEBI:58289"/>
    </ligand>
</feature>
<dbReference type="Gene3D" id="3.30.390.10">
    <property type="entry name" value="Enolase-like, N-terminal domain"/>
    <property type="match status" value="1"/>
</dbReference>
<dbReference type="PANTHER" id="PTHR11902:SF1">
    <property type="entry name" value="ENOLASE"/>
    <property type="match status" value="1"/>
</dbReference>
<dbReference type="InterPro" id="IPR020811">
    <property type="entry name" value="Enolase_N"/>
</dbReference>
<accession>A0A418KLZ7</accession>
<feature type="domain" description="Enolase N-terminal" evidence="13">
    <location>
        <begin position="4"/>
        <end position="133"/>
    </location>
</feature>
<feature type="active site" description="Proton donor" evidence="9 10">
    <location>
        <position position="206"/>
    </location>
</feature>
<dbReference type="SFLD" id="SFLDF00002">
    <property type="entry name" value="enolase"/>
    <property type="match status" value="1"/>
</dbReference>
<evidence type="ECO:0000256" key="6">
    <source>
        <dbReference type="ARBA" id="ARBA00022842"/>
    </source>
</evidence>
<dbReference type="GO" id="GO:0004634">
    <property type="term" value="F:phosphopyruvate hydratase activity"/>
    <property type="evidence" value="ECO:0007669"/>
    <property type="project" value="UniProtKB-UniRule"/>
</dbReference>
<evidence type="ECO:0000259" key="13">
    <source>
        <dbReference type="SMART" id="SM01193"/>
    </source>
</evidence>
<dbReference type="InterPro" id="IPR000941">
    <property type="entry name" value="Enolase"/>
</dbReference>